<accession>A0AAU7DH59</accession>
<dbReference type="PROSITE" id="PS00221">
    <property type="entry name" value="MIP"/>
    <property type="match status" value="1"/>
</dbReference>
<evidence type="ECO:0000256" key="2">
    <source>
        <dbReference type="ARBA" id="ARBA00006175"/>
    </source>
</evidence>
<comment type="similarity">
    <text evidence="2 8">Belongs to the MIP/aquaporin (TC 1.A.8) family.</text>
</comment>
<evidence type="ECO:0000313" key="10">
    <source>
        <dbReference type="EMBL" id="XBH16650.1"/>
    </source>
</evidence>
<dbReference type="Pfam" id="PF00230">
    <property type="entry name" value="MIP"/>
    <property type="match status" value="1"/>
</dbReference>
<dbReference type="SUPFAM" id="SSF81338">
    <property type="entry name" value="Aquaporin-like"/>
    <property type="match status" value="1"/>
</dbReference>
<evidence type="ECO:0000256" key="1">
    <source>
        <dbReference type="ARBA" id="ARBA00004651"/>
    </source>
</evidence>
<dbReference type="EMBL" id="CP121196">
    <property type="protein sequence ID" value="XBH16650.1"/>
    <property type="molecule type" value="Genomic_DNA"/>
</dbReference>
<organism evidence="10">
    <name type="scientific">Telmatobacter sp. DSM 110680</name>
    <dbReference type="NCBI Taxonomy" id="3036704"/>
    <lineage>
        <taxon>Bacteria</taxon>
        <taxon>Pseudomonadati</taxon>
        <taxon>Acidobacteriota</taxon>
        <taxon>Terriglobia</taxon>
        <taxon>Terriglobales</taxon>
        <taxon>Acidobacteriaceae</taxon>
        <taxon>Telmatobacter</taxon>
    </lineage>
</organism>
<dbReference type="InterPro" id="IPR000425">
    <property type="entry name" value="MIP"/>
</dbReference>
<keyword evidence="5 8" id="KW-0812">Transmembrane</keyword>
<keyword evidence="3 8" id="KW-0813">Transport</keyword>
<keyword evidence="7 9" id="KW-0472">Membrane</keyword>
<dbReference type="InterPro" id="IPR023271">
    <property type="entry name" value="Aquaporin-like"/>
</dbReference>
<dbReference type="PROSITE" id="PS51257">
    <property type="entry name" value="PROKAR_LIPOPROTEIN"/>
    <property type="match status" value="1"/>
</dbReference>
<evidence type="ECO:0000256" key="6">
    <source>
        <dbReference type="ARBA" id="ARBA00022989"/>
    </source>
</evidence>
<feature type="transmembrane region" description="Helical" evidence="9">
    <location>
        <begin position="77"/>
        <end position="98"/>
    </location>
</feature>
<feature type="transmembrane region" description="Helical" evidence="9">
    <location>
        <begin position="201"/>
        <end position="219"/>
    </location>
</feature>
<sequence length="241" mass="24381">MKKYVAELVGTFILVFFGCGTAVVAGDKVGIVGIAFAFGFALIGAAYGIGPISGCHINPAVSLGVWSAGRMKTGDMIGYWIGQFCGAILGAGVLSLIIRGVGGGYDISTNGLGQNGWGAGYQGGYNITSAIVFEFVATLIFVVVILGSTQKAAPGGFAGLAIGITLVAIHICGIHVTGVSVNPARSFGPALLVGGKAISQVWLFLVVPSVAGVVGGLLFRLGALEASQQAETKEKREVVSA</sequence>
<comment type="subcellular location">
    <subcellularLocation>
        <location evidence="1">Cell membrane</location>
        <topology evidence="1">Multi-pass membrane protein</topology>
    </subcellularLocation>
</comment>
<evidence type="ECO:0000256" key="3">
    <source>
        <dbReference type="ARBA" id="ARBA00022448"/>
    </source>
</evidence>
<keyword evidence="4" id="KW-1003">Cell membrane</keyword>
<feature type="transmembrane region" description="Helical" evidence="9">
    <location>
        <begin position="127"/>
        <end position="146"/>
    </location>
</feature>
<keyword evidence="6 9" id="KW-1133">Transmembrane helix</keyword>
<dbReference type="Gene3D" id="1.20.1080.10">
    <property type="entry name" value="Glycerol uptake facilitator protein"/>
    <property type="match status" value="1"/>
</dbReference>
<name>A0AAU7DH59_9BACT</name>
<dbReference type="InterPro" id="IPR034294">
    <property type="entry name" value="Aquaporin_transptr"/>
</dbReference>
<evidence type="ECO:0000256" key="9">
    <source>
        <dbReference type="SAM" id="Phobius"/>
    </source>
</evidence>
<feature type="transmembrane region" description="Helical" evidence="9">
    <location>
        <begin position="5"/>
        <end position="25"/>
    </location>
</feature>
<evidence type="ECO:0000256" key="5">
    <source>
        <dbReference type="ARBA" id="ARBA00022692"/>
    </source>
</evidence>
<dbReference type="PRINTS" id="PR00783">
    <property type="entry name" value="MINTRINSICP"/>
</dbReference>
<feature type="transmembrane region" description="Helical" evidence="9">
    <location>
        <begin position="31"/>
        <end position="49"/>
    </location>
</feature>
<feature type="transmembrane region" description="Helical" evidence="9">
    <location>
        <begin position="158"/>
        <end position="181"/>
    </location>
</feature>
<dbReference type="PANTHER" id="PTHR19139">
    <property type="entry name" value="AQUAPORIN TRANSPORTER"/>
    <property type="match status" value="1"/>
</dbReference>
<dbReference type="RefSeq" id="WP_348261879.1">
    <property type="nucleotide sequence ID" value="NZ_CP121196.1"/>
</dbReference>
<dbReference type="AlphaFoldDB" id="A0AAU7DH59"/>
<evidence type="ECO:0000256" key="8">
    <source>
        <dbReference type="RuleBase" id="RU000477"/>
    </source>
</evidence>
<dbReference type="PANTHER" id="PTHR19139:SF199">
    <property type="entry name" value="MIP17260P"/>
    <property type="match status" value="1"/>
</dbReference>
<dbReference type="GO" id="GO:0005886">
    <property type="term" value="C:plasma membrane"/>
    <property type="evidence" value="ECO:0007669"/>
    <property type="project" value="UniProtKB-SubCell"/>
</dbReference>
<dbReference type="InterPro" id="IPR022357">
    <property type="entry name" value="MIP_CS"/>
</dbReference>
<protein>
    <submittedName>
        <fullName evidence="10">Aquaporin</fullName>
    </submittedName>
</protein>
<proteinExistence type="inferred from homology"/>
<gene>
    <name evidence="10" type="ORF">P8935_18995</name>
</gene>
<evidence type="ECO:0000256" key="4">
    <source>
        <dbReference type="ARBA" id="ARBA00022475"/>
    </source>
</evidence>
<dbReference type="GO" id="GO:0015250">
    <property type="term" value="F:water channel activity"/>
    <property type="evidence" value="ECO:0007669"/>
    <property type="project" value="TreeGrafter"/>
</dbReference>
<reference evidence="10" key="1">
    <citation type="submission" date="2023-03" db="EMBL/GenBank/DDBJ databases">
        <title>Edaphobacter sp.</title>
        <authorList>
            <person name="Huber K.J."/>
            <person name="Papendorf J."/>
            <person name="Pilke C."/>
            <person name="Bunk B."/>
            <person name="Sproeer C."/>
            <person name="Pester M."/>
        </authorList>
    </citation>
    <scope>NUCLEOTIDE SEQUENCE</scope>
    <source>
        <strain evidence="10">DSM 110680</strain>
    </source>
</reference>
<evidence type="ECO:0000256" key="7">
    <source>
        <dbReference type="ARBA" id="ARBA00023136"/>
    </source>
</evidence>